<gene>
    <name evidence="1" type="ORF">F4820DRAFT_442235</name>
</gene>
<protein>
    <submittedName>
        <fullName evidence="1">Heterokaryon incompatibility protein-domain-containing protein</fullName>
    </submittedName>
</protein>
<evidence type="ECO:0000313" key="1">
    <source>
        <dbReference type="EMBL" id="KAI4858558.1"/>
    </source>
</evidence>
<reference evidence="1 2" key="1">
    <citation type="journal article" date="2022" name="New Phytol.">
        <title>Ecological generalism drives hyperdiversity of secondary metabolite gene clusters in xylarialean endophytes.</title>
        <authorList>
            <person name="Franco M.E.E."/>
            <person name="Wisecaver J.H."/>
            <person name="Arnold A.E."/>
            <person name="Ju Y.M."/>
            <person name="Slot J.C."/>
            <person name="Ahrendt S."/>
            <person name="Moore L.P."/>
            <person name="Eastman K.E."/>
            <person name="Scott K."/>
            <person name="Konkel Z."/>
            <person name="Mondo S.J."/>
            <person name="Kuo A."/>
            <person name="Hayes R.D."/>
            <person name="Haridas S."/>
            <person name="Andreopoulos B."/>
            <person name="Riley R."/>
            <person name="LaButti K."/>
            <person name="Pangilinan J."/>
            <person name="Lipzen A."/>
            <person name="Amirebrahimi M."/>
            <person name="Yan J."/>
            <person name="Adam C."/>
            <person name="Keymanesh K."/>
            <person name="Ng V."/>
            <person name="Louie K."/>
            <person name="Northen T."/>
            <person name="Drula E."/>
            <person name="Henrissat B."/>
            <person name="Hsieh H.M."/>
            <person name="Youens-Clark K."/>
            <person name="Lutzoni F."/>
            <person name="Miadlikowska J."/>
            <person name="Eastwood D.C."/>
            <person name="Hamelin R.C."/>
            <person name="Grigoriev I.V."/>
            <person name="U'Ren J.M."/>
        </authorList>
    </citation>
    <scope>NUCLEOTIDE SEQUENCE [LARGE SCALE GENOMIC DNA]</scope>
    <source>
        <strain evidence="1 2">CBS 119005</strain>
    </source>
</reference>
<dbReference type="EMBL" id="MU393727">
    <property type="protein sequence ID" value="KAI4858558.1"/>
    <property type="molecule type" value="Genomic_DNA"/>
</dbReference>
<accession>A0ACB9YHE0</accession>
<evidence type="ECO:0000313" key="2">
    <source>
        <dbReference type="Proteomes" id="UP001497700"/>
    </source>
</evidence>
<name>A0ACB9YHE0_9PEZI</name>
<organism evidence="1 2">
    <name type="scientific">Hypoxylon rubiginosum</name>
    <dbReference type="NCBI Taxonomy" id="110542"/>
    <lineage>
        <taxon>Eukaryota</taxon>
        <taxon>Fungi</taxon>
        <taxon>Dikarya</taxon>
        <taxon>Ascomycota</taxon>
        <taxon>Pezizomycotina</taxon>
        <taxon>Sordariomycetes</taxon>
        <taxon>Xylariomycetidae</taxon>
        <taxon>Xylariales</taxon>
        <taxon>Hypoxylaceae</taxon>
        <taxon>Hypoxylon</taxon>
    </lineage>
</organism>
<proteinExistence type="predicted"/>
<sequence>MDPASGSPSQRVQYKPLDASRNEIRVLSFEPPSTPDDLSSRQDRILGLCLDPLRLTLEHVSLDDFKPEYTTFRTERPTQWSRSQVDDAWCKQFDFDLGSTSSDVFRTIARFTWGDYTAISYMWGSPEDTKTITINGMPVTVGENLAAALNCLRSSLVDKVWIDAVCINQDDIDERNAQILRIRDIFSQSLAVTIWLGEDEMGGTGLDSLVETSFDKLRLCNTILEAHGRQTLEAALGIDVKAWESDHDYDELEGFPFSGDVLYFDNEWWADSDDEDEFGPPHFRDLVAVALFRLAQNPYWTRLWIIQELAVSPIRSTLDWGDSSVSLRVVLTLADIFCNKILDGSTLDSRVVARMSPYLQLLNSIGQWQKSGVLSDKDDGLKGTAVYDLCRLAGSAQCTLPHDKVFGLLGLLPQAISSKITIDYNQDEAELTSEFTAAISITNENSGNLEGAGDAKLQSTTGNSMYALQDMPGKGKGLVAIEKISKGTRILSEEAVVTVSESVGSGRLRTSICKQVEALGENQRRDFLSMHNIHPYRNAAEQYLGIFRTNSLPAEAVGDKGAIFLEACRINHACDNNAQKNWNEKIKRHTVHALRDINKGEEITITYLAPLKNRKARQKALQEKFDFTCLCHLCSLPLEQSQESDRRLEEIHRLDGVIDQLGTEGILVSPLRILRYFDQQVRLYNEQGREDVGFAQALVNAAQLVIANSDLARGRIFAEKAASVWKTTLGGDSTPAIKHGALAQDPSKYELFGVSTKWKTKVDEAPQGLEPSDFEDWLWRREKPKALGQLANLRSRATFPGFTDLPDENDVDQEFYERSNIGTYRPRRHWCFFGEIVDFASLLRLQMEIKDIDGTTIPLYFYTDSRGSELAPGQVQKGYTVAILYAERHAFMFCEPGIRHEDPQTIKIFPLSLDKLLALNDQVQQFSIEINGMRICHGCGKKAASLQRCSKCSSFWYCNRACQVAGWNEKGHKADCKLLKDPDLRGLFVLKWDEFDNHIRFPLHAAKDS</sequence>
<dbReference type="Proteomes" id="UP001497700">
    <property type="component" value="Unassembled WGS sequence"/>
</dbReference>
<comment type="caution">
    <text evidence="1">The sequence shown here is derived from an EMBL/GenBank/DDBJ whole genome shotgun (WGS) entry which is preliminary data.</text>
</comment>
<keyword evidence="2" id="KW-1185">Reference proteome</keyword>